<dbReference type="EMBL" id="SOFD01000028">
    <property type="protein sequence ID" value="TFB76092.1"/>
    <property type="molecule type" value="Genomic_DNA"/>
</dbReference>
<protein>
    <submittedName>
        <fullName evidence="1">Uncharacterized protein</fullName>
    </submittedName>
</protein>
<evidence type="ECO:0000313" key="2">
    <source>
        <dbReference type="EMBL" id="TFB76092.1"/>
    </source>
</evidence>
<keyword evidence="4" id="KW-1185">Reference proteome</keyword>
<dbReference type="RefSeq" id="WP_092341350.1">
    <property type="nucleotide sequence ID" value="NZ_FNIB01000009.1"/>
</dbReference>
<sequence>MTETTVVNGIKFFRSVHRVFRDAGYYRGYEERKAAIWVSAVNELIHGGYGWAVLTEDAWGEPLVTEFATNHYGEGLWEDDRQTLGTCDLRLRGDRRRIRRVVLSLHIPA</sequence>
<organism evidence="1 3">
    <name type="scientific">Cryobacterium flavum</name>
    <dbReference type="NCBI Taxonomy" id="1424659"/>
    <lineage>
        <taxon>Bacteria</taxon>
        <taxon>Bacillati</taxon>
        <taxon>Actinomycetota</taxon>
        <taxon>Actinomycetes</taxon>
        <taxon>Micrococcales</taxon>
        <taxon>Microbacteriaceae</taxon>
        <taxon>Cryobacterium</taxon>
    </lineage>
</organism>
<evidence type="ECO:0000313" key="4">
    <source>
        <dbReference type="Proteomes" id="UP000298252"/>
    </source>
</evidence>
<gene>
    <name evidence="2" type="ORF">E3O21_11600</name>
    <name evidence="1" type="ORF">SAMN05216368_10930</name>
</gene>
<dbReference type="Proteomes" id="UP000298252">
    <property type="component" value="Unassembled WGS sequence"/>
</dbReference>
<evidence type="ECO:0000313" key="3">
    <source>
        <dbReference type="Proteomes" id="UP000199639"/>
    </source>
</evidence>
<dbReference type="AlphaFoldDB" id="A0A4R8V2B4"/>
<proteinExistence type="predicted"/>
<dbReference type="STRING" id="1424659.SAMN05216368_10930"/>
<reference evidence="2 4" key="2">
    <citation type="submission" date="2019-03" db="EMBL/GenBank/DDBJ databases">
        <title>Genomics of glacier-inhabiting Cryobacterium strains.</title>
        <authorList>
            <person name="Liu Q."/>
            <person name="Xin Y.-H."/>
        </authorList>
    </citation>
    <scope>NUCLEOTIDE SEQUENCE [LARGE SCALE GENOMIC DNA]</scope>
    <source>
        <strain evidence="2 4">Hh8</strain>
    </source>
</reference>
<accession>A0A4R8V2B4</accession>
<dbReference type="EMBL" id="FNIB01000009">
    <property type="protein sequence ID" value="SDO00798.1"/>
    <property type="molecule type" value="Genomic_DNA"/>
</dbReference>
<reference evidence="1 3" key="1">
    <citation type="submission" date="2016-10" db="EMBL/GenBank/DDBJ databases">
        <authorList>
            <person name="Varghese N."/>
            <person name="Submissions S."/>
        </authorList>
    </citation>
    <scope>NUCLEOTIDE SEQUENCE [LARGE SCALE GENOMIC DNA]</scope>
    <source>
        <strain evidence="1 3">CGMCC 1.11215</strain>
    </source>
</reference>
<name>A0A4R8V2B4_9MICO</name>
<evidence type="ECO:0000313" key="1">
    <source>
        <dbReference type="EMBL" id="SDO00798.1"/>
    </source>
</evidence>
<dbReference type="Proteomes" id="UP000199639">
    <property type="component" value="Unassembled WGS sequence"/>
</dbReference>